<name>A0A934I3I7_9CLOT</name>
<gene>
    <name evidence="1" type="ORF">I6U51_23375</name>
</gene>
<dbReference type="RefSeq" id="WP_211144962.1">
    <property type="nucleotide sequence ID" value="NZ_JAEEGB010000048.1"/>
</dbReference>
<reference evidence="1" key="1">
    <citation type="submission" date="2020-12" db="EMBL/GenBank/DDBJ databases">
        <title>Clostridium thailandense sp. nov., a novel acetogenic bacterium isolated from peat land soil in Thailand.</title>
        <authorList>
            <person name="Chaikitkaew S."/>
            <person name="Birkeland N.K."/>
        </authorList>
    </citation>
    <scope>NUCLEOTIDE SEQUENCE</scope>
    <source>
        <strain evidence="1">DSM 17425</strain>
    </source>
</reference>
<proteinExistence type="predicted"/>
<comment type="caution">
    <text evidence="1">The sequence shown here is derived from an EMBL/GenBank/DDBJ whole genome shotgun (WGS) entry which is preliminary data.</text>
</comment>
<dbReference type="Proteomes" id="UP000622687">
    <property type="component" value="Unassembled WGS sequence"/>
</dbReference>
<dbReference type="AlphaFoldDB" id="A0A934I3I7"/>
<protein>
    <submittedName>
        <fullName evidence="1">Uncharacterized protein</fullName>
    </submittedName>
</protein>
<dbReference type="EMBL" id="JAEEGB010000048">
    <property type="protein sequence ID" value="MBI6875618.1"/>
    <property type="molecule type" value="Genomic_DNA"/>
</dbReference>
<evidence type="ECO:0000313" key="1">
    <source>
        <dbReference type="EMBL" id="MBI6875618.1"/>
    </source>
</evidence>
<organism evidence="1 2">
    <name type="scientific">Clostridium aciditolerans</name>
    <dbReference type="NCBI Taxonomy" id="339861"/>
    <lineage>
        <taxon>Bacteria</taxon>
        <taxon>Bacillati</taxon>
        <taxon>Bacillota</taxon>
        <taxon>Clostridia</taxon>
        <taxon>Eubacteriales</taxon>
        <taxon>Clostridiaceae</taxon>
        <taxon>Clostridium</taxon>
    </lineage>
</organism>
<accession>A0A934I3I7</accession>
<evidence type="ECO:0000313" key="2">
    <source>
        <dbReference type="Proteomes" id="UP000622687"/>
    </source>
</evidence>
<sequence length="291" mass="34481">MKFELNLLENSYDYINSSFDLYEVANEYGVHDKEKSSFENKVKWKLAFVTMVQAFELLLKESLFRINENLVYDDIDCEKANQRKTVTFQQAINRINNFSNNVIGLENKEFLIKCSHIRNKFIHYKVDIQSEKIKSKYCTLYTIYKEIHNKLMDDDIKFYKDNGKLIEDRILEYNKDWVIFRGVEVRKNYVKGLTKDIEINSKYKYYITQNGEKIERVRYGDELSRMSEEFKKRYNISSYTNYEICDDCGAKIGEFHLNNCDIEICPICFGQAITCECIAKNENGDLIVATD</sequence>
<keyword evidence="2" id="KW-1185">Reference proteome</keyword>